<organism evidence="1 2">
    <name type="scientific">Smallanthus sonchifolius</name>
    <dbReference type="NCBI Taxonomy" id="185202"/>
    <lineage>
        <taxon>Eukaryota</taxon>
        <taxon>Viridiplantae</taxon>
        <taxon>Streptophyta</taxon>
        <taxon>Embryophyta</taxon>
        <taxon>Tracheophyta</taxon>
        <taxon>Spermatophyta</taxon>
        <taxon>Magnoliopsida</taxon>
        <taxon>eudicotyledons</taxon>
        <taxon>Gunneridae</taxon>
        <taxon>Pentapetalae</taxon>
        <taxon>asterids</taxon>
        <taxon>campanulids</taxon>
        <taxon>Asterales</taxon>
        <taxon>Asteraceae</taxon>
        <taxon>Asteroideae</taxon>
        <taxon>Heliantheae alliance</taxon>
        <taxon>Millerieae</taxon>
        <taxon>Smallanthus</taxon>
    </lineage>
</organism>
<sequence length="419" mass="46921">MGDDRTPGDGRPPEEDRPAGHERQMEGERNDRRQERWIPVSTKRRRQKAISFFLANLPDFLSGKELWMECHNLGHIVDAFIPVKRDKSKGLGGKLLLVRGTLAKKKTFTNNFMFDEPRRREKALRPLGGNSYRDALVGINPELSIKFHEESKSVVGWKQLSLVGEVLDMGILSDLKNRLNGLVESGTDLRYIGGMKVMLTCASKFLNDRRMDHELIFKELAIWESQDVSFDRIAWVQVHEVPLQLWEGNTFDRIGQLLNKVVEFSPASNKTGNLSFNEIGILVSNPLRISTNMNLEWGGKPYPVLRPRFAQGHLNRQANLRIRAGVLGESHNSGDGDPTPDPNDMGDGGMYSSNRDQIGGNNPSEWESELGAKESRGSKGIKEGQDLPAPNFTQVDLNASPVVSVSLDQKRGPGSRNTE</sequence>
<reference evidence="2" key="1">
    <citation type="journal article" date="2022" name="Mol. Ecol. Resour.">
        <title>The genomes of chicory, endive, great burdock and yacon provide insights into Asteraceae palaeo-polyploidization history and plant inulin production.</title>
        <authorList>
            <person name="Fan W."/>
            <person name="Wang S."/>
            <person name="Wang H."/>
            <person name="Wang A."/>
            <person name="Jiang F."/>
            <person name="Liu H."/>
            <person name="Zhao H."/>
            <person name="Xu D."/>
            <person name="Zhang Y."/>
        </authorList>
    </citation>
    <scope>NUCLEOTIDE SEQUENCE [LARGE SCALE GENOMIC DNA]</scope>
    <source>
        <strain evidence="2">cv. Yunnan</strain>
    </source>
</reference>
<comment type="caution">
    <text evidence="1">The sequence shown here is derived from an EMBL/GenBank/DDBJ whole genome shotgun (WGS) entry which is preliminary data.</text>
</comment>
<protein>
    <submittedName>
        <fullName evidence="1">Uncharacterized protein</fullName>
    </submittedName>
</protein>
<keyword evidence="2" id="KW-1185">Reference proteome</keyword>
<dbReference type="Proteomes" id="UP001056120">
    <property type="component" value="Linkage Group LG12"/>
</dbReference>
<gene>
    <name evidence="1" type="ORF">L1987_39448</name>
</gene>
<dbReference type="EMBL" id="CM042029">
    <property type="protein sequence ID" value="KAI3796763.1"/>
    <property type="molecule type" value="Genomic_DNA"/>
</dbReference>
<name>A0ACB9HLE6_9ASTR</name>
<reference evidence="1 2" key="2">
    <citation type="journal article" date="2022" name="Mol. Ecol. Resour.">
        <title>The genomes of chicory, endive, great burdock and yacon provide insights into Asteraceae paleo-polyploidization history and plant inulin production.</title>
        <authorList>
            <person name="Fan W."/>
            <person name="Wang S."/>
            <person name="Wang H."/>
            <person name="Wang A."/>
            <person name="Jiang F."/>
            <person name="Liu H."/>
            <person name="Zhao H."/>
            <person name="Xu D."/>
            <person name="Zhang Y."/>
        </authorList>
    </citation>
    <scope>NUCLEOTIDE SEQUENCE [LARGE SCALE GENOMIC DNA]</scope>
    <source>
        <strain evidence="2">cv. Yunnan</strain>
        <tissue evidence="1">Leaves</tissue>
    </source>
</reference>
<proteinExistence type="predicted"/>
<evidence type="ECO:0000313" key="2">
    <source>
        <dbReference type="Proteomes" id="UP001056120"/>
    </source>
</evidence>
<evidence type="ECO:0000313" key="1">
    <source>
        <dbReference type="EMBL" id="KAI3796763.1"/>
    </source>
</evidence>
<accession>A0ACB9HLE6</accession>